<dbReference type="Gene3D" id="2.30.30.100">
    <property type="match status" value="1"/>
</dbReference>
<evidence type="ECO:0000313" key="3">
    <source>
        <dbReference type="EMBL" id="CAI8041162.1"/>
    </source>
</evidence>
<dbReference type="PANTHER" id="PTHR11544">
    <property type="entry name" value="COLD SHOCK DOMAIN CONTAINING PROTEINS"/>
    <property type="match status" value="1"/>
</dbReference>
<dbReference type="InterPro" id="IPR011129">
    <property type="entry name" value="CSD"/>
</dbReference>
<feature type="domain" description="CSD" evidence="2">
    <location>
        <begin position="1"/>
        <end position="66"/>
    </location>
</feature>
<evidence type="ECO:0000256" key="1">
    <source>
        <dbReference type="SAM" id="MobiDB-lite"/>
    </source>
</evidence>
<dbReference type="AlphaFoldDB" id="A0AA35T4P6"/>
<protein>
    <submittedName>
        <fullName evidence="3">Cold shock-like protein CspA</fullName>
    </submittedName>
</protein>
<name>A0AA35T4P6_GEOBA</name>
<dbReference type="Pfam" id="PF00313">
    <property type="entry name" value="CSD"/>
    <property type="match status" value="1"/>
</dbReference>
<evidence type="ECO:0000313" key="4">
    <source>
        <dbReference type="Proteomes" id="UP001174909"/>
    </source>
</evidence>
<feature type="region of interest" description="Disordered" evidence="1">
    <location>
        <begin position="108"/>
        <end position="158"/>
    </location>
</feature>
<dbReference type="Proteomes" id="UP001174909">
    <property type="component" value="Unassembled WGS sequence"/>
</dbReference>
<proteinExistence type="predicted"/>
<reference evidence="3" key="1">
    <citation type="submission" date="2023-03" db="EMBL/GenBank/DDBJ databases">
        <authorList>
            <person name="Steffen K."/>
            <person name="Cardenas P."/>
        </authorList>
    </citation>
    <scope>NUCLEOTIDE SEQUENCE</scope>
</reference>
<dbReference type="SUPFAM" id="SSF50182">
    <property type="entry name" value="Sm-like ribonucleoproteins"/>
    <property type="match status" value="1"/>
</dbReference>
<dbReference type="EMBL" id="CASHTH010003165">
    <property type="protein sequence ID" value="CAI8041162.1"/>
    <property type="molecule type" value="Genomic_DNA"/>
</dbReference>
<dbReference type="SUPFAM" id="SSF50249">
    <property type="entry name" value="Nucleic acid-binding proteins"/>
    <property type="match status" value="1"/>
</dbReference>
<dbReference type="InterPro" id="IPR002059">
    <property type="entry name" value="CSP_DNA-bd"/>
</dbReference>
<organism evidence="3 4">
    <name type="scientific">Geodia barretti</name>
    <name type="common">Barrett's horny sponge</name>
    <dbReference type="NCBI Taxonomy" id="519541"/>
    <lineage>
        <taxon>Eukaryota</taxon>
        <taxon>Metazoa</taxon>
        <taxon>Porifera</taxon>
        <taxon>Demospongiae</taxon>
        <taxon>Heteroscleromorpha</taxon>
        <taxon>Tetractinellida</taxon>
        <taxon>Astrophorina</taxon>
        <taxon>Geodiidae</taxon>
        <taxon>Geodia</taxon>
    </lineage>
</organism>
<keyword evidence="4" id="KW-1185">Reference proteome</keyword>
<comment type="caution">
    <text evidence="3">The sequence shown here is derived from an EMBL/GenBank/DDBJ whole genome shotgun (WGS) entry which is preliminary data.</text>
</comment>
<dbReference type="InterPro" id="IPR019844">
    <property type="entry name" value="CSD_CS"/>
</dbReference>
<dbReference type="PROSITE" id="PS00352">
    <property type="entry name" value="CSD_1"/>
    <property type="match status" value="1"/>
</dbReference>
<accession>A0AA35T4P6</accession>
<dbReference type="InterPro" id="IPR010920">
    <property type="entry name" value="LSM_dom_sf"/>
</dbReference>
<dbReference type="Gene3D" id="2.40.50.140">
    <property type="entry name" value="Nucleic acid-binding proteins"/>
    <property type="match status" value="1"/>
</dbReference>
<dbReference type="InterPro" id="IPR012340">
    <property type="entry name" value="NA-bd_OB-fold"/>
</dbReference>
<dbReference type="PROSITE" id="PS51857">
    <property type="entry name" value="CSD_2"/>
    <property type="match status" value="1"/>
</dbReference>
<dbReference type="PRINTS" id="PR00050">
    <property type="entry name" value="COLDSHOCK"/>
</dbReference>
<evidence type="ECO:0000259" key="2">
    <source>
        <dbReference type="PROSITE" id="PS51857"/>
    </source>
</evidence>
<sequence>MPTGRIKYYNFDKGFGFIAQDSSDADVFLHSSAIKQPEYEELRVGQRVKYSIIEGEKGLVAQNVEVLLTPTERRWLRQGKAIIPRGYAGFPGQGQFISDEAVAPSNYDANASKPIRNRRNHDTSVAPLGPTAKPPRTQRPSATNFNNSAAPAQEMQDSSSKQLSFGDLYILKQINFETSMFFALYNHVQLPATVLEMTLSSLTLNSNRSEQQIAKTDVKYCYKDVDAERVQASVDIDDTVKAQQLTQLTPDVQAPEIDTEAIQHARKNGTSIEVTLREGEFFRGIIDWISPYEIKLVLENGAKVVIFRHAMYSFAIG</sequence>
<feature type="compositionally biased region" description="Polar residues" evidence="1">
    <location>
        <begin position="138"/>
        <end position="158"/>
    </location>
</feature>
<dbReference type="SMART" id="SM00357">
    <property type="entry name" value="CSP"/>
    <property type="match status" value="1"/>
</dbReference>
<dbReference type="GO" id="GO:0003676">
    <property type="term" value="F:nucleic acid binding"/>
    <property type="evidence" value="ECO:0007669"/>
    <property type="project" value="InterPro"/>
</dbReference>
<dbReference type="CDD" id="cd04458">
    <property type="entry name" value="CSP_CDS"/>
    <property type="match status" value="1"/>
</dbReference>
<dbReference type="InterPro" id="IPR050181">
    <property type="entry name" value="Cold_shock_domain"/>
</dbReference>
<gene>
    <name evidence="3" type="ORF">GBAR_LOCUS22884</name>
</gene>